<evidence type="ECO:0000256" key="3">
    <source>
        <dbReference type="SAM" id="SignalP"/>
    </source>
</evidence>
<sequence length="303" mass="33843">MEFFWEIATTIAVSLLLSLLFVKIVSAVPTDDTNEKVVTTERGYGVEFNIQNWERNKKIGSVGKVDEFRVDSTWEKHIVQEIKDESCGSPRIHDGAMIDENGVSREIEIVDMTEKPVEESCHSSGQLCRCLENEVVDESSHRTEFSEVELVKNGSGAPNIDEAEISQCESSVNEMDAINKNGVDSENAGLFDEDDWEGIERTELERLFGAAVAFVGSKCNADQIANLSSDVKLQLYGFHKIATQGPCQEPQPMPLKFSAREKWNAWQQLGIMSPEVAMEQYISTLSESFPGWMQNDFNAPASD</sequence>
<dbReference type="Pfam" id="PF00887">
    <property type="entry name" value="ACBP"/>
    <property type="match status" value="1"/>
</dbReference>
<feature type="chain" id="PRO_5042113501" evidence="3">
    <location>
        <begin position="28"/>
        <end position="303"/>
    </location>
</feature>
<dbReference type="PANTHER" id="PTHR23310:SF105">
    <property type="entry name" value="ACYL-COA-BINDING DOMAIN-CONTAINING PROTEIN 5"/>
    <property type="match status" value="1"/>
</dbReference>
<dbReference type="InterPro" id="IPR014352">
    <property type="entry name" value="FERM/acyl-CoA-bd_prot_sf"/>
</dbReference>
<dbReference type="GO" id="GO:0000062">
    <property type="term" value="F:fatty-acyl-CoA binding"/>
    <property type="evidence" value="ECO:0007669"/>
    <property type="project" value="InterPro"/>
</dbReference>
<comment type="caution">
    <text evidence="5">The sequence shown here is derived from an EMBL/GenBank/DDBJ whole genome shotgun (WGS) entry which is preliminary data.</text>
</comment>
<comment type="similarity">
    <text evidence="1">Belongs to the ACBP family.</text>
</comment>
<keyword evidence="3" id="KW-0732">Signal</keyword>
<dbReference type="PROSITE" id="PS51228">
    <property type="entry name" value="ACB_2"/>
    <property type="match status" value="1"/>
</dbReference>
<protein>
    <submittedName>
        <fullName evidence="5">Acyl-CoA-binding domain-containing protein 3</fullName>
    </submittedName>
</protein>
<evidence type="ECO:0000313" key="6">
    <source>
        <dbReference type="Proteomes" id="UP001163823"/>
    </source>
</evidence>
<reference evidence="5" key="1">
    <citation type="journal article" date="2023" name="Science">
        <title>Elucidation of the pathway for biosynthesis of saponin adjuvants from the soapbark tree.</title>
        <authorList>
            <person name="Reed J."/>
            <person name="Orme A."/>
            <person name="El-Demerdash A."/>
            <person name="Owen C."/>
            <person name="Martin L.B.B."/>
            <person name="Misra R.C."/>
            <person name="Kikuchi S."/>
            <person name="Rejzek M."/>
            <person name="Martin A.C."/>
            <person name="Harkess A."/>
            <person name="Leebens-Mack J."/>
            <person name="Louveau T."/>
            <person name="Stephenson M.J."/>
            <person name="Osbourn A."/>
        </authorList>
    </citation>
    <scope>NUCLEOTIDE SEQUENCE</scope>
    <source>
        <strain evidence="5">S10</strain>
    </source>
</reference>
<dbReference type="SUPFAM" id="SSF47027">
    <property type="entry name" value="Acyl-CoA binding protein"/>
    <property type="match status" value="1"/>
</dbReference>
<name>A0AAD7P712_QUISA</name>
<keyword evidence="2" id="KW-0446">Lipid-binding</keyword>
<dbReference type="AlphaFoldDB" id="A0AAD7P712"/>
<evidence type="ECO:0000259" key="4">
    <source>
        <dbReference type="PROSITE" id="PS51228"/>
    </source>
</evidence>
<organism evidence="5 6">
    <name type="scientific">Quillaja saponaria</name>
    <name type="common">Soap bark tree</name>
    <dbReference type="NCBI Taxonomy" id="32244"/>
    <lineage>
        <taxon>Eukaryota</taxon>
        <taxon>Viridiplantae</taxon>
        <taxon>Streptophyta</taxon>
        <taxon>Embryophyta</taxon>
        <taxon>Tracheophyta</taxon>
        <taxon>Spermatophyta</taxon>
        <taxon>Magnoliopsida</taxon>
        <taxon>eudicotyledons</taxon>
        <taxon>Gunneridae</taxon>
        <taxon>Pentapetalae</taxon>
        <taxon>rosids</taxon>
        <taxon>fabids</taxon>
        <taxon>Fabales</taxon>
        <taxon>Quillajaceae</taxon>
        <taxon>Quillaja</taxon>
    </lineage>
</organism>
<feature type="domain" description="ACB" evidence="4">
    <location>
        <begin position="204"/>
        <end position="294"/>
    </location>
</feature>
<feature type="signal peptide" evidence="3">
    <location>
        <begin position="1"/>
        <end position="27"/>
    </location>
</feature>
<proteinExistence type="inferred from homology"/>
<evidence type="ECO:0000256" key="2">
    <source>
        <dbReference type="ARBA" id="ARBA00023121"/>
    </source>
</evidence>
<keyword evidence="6" id="KW-1185">Reference proteome</keyword>
<dbReference type="InterPro" id="IPR035984">
    <property type="entry name" value="Acyl-CoA-binding_sf"/>
</dbReference>
<dbReference type="Gene3D" id="1.20.80.10">
    <property type="match status" value="1"/>
</dbReference>
<dbReference type="InterPro" id="IPR000582">
    <property type="entry name" value="Acyl-CoA-binding_protein"/>
</dbReference>
<dbReference type="KEGG" id="qsa:O6P43_033890"/>
<evidence type="ECO:0000256" key="1">
    <source>
        <dbReference type="ARBA" id="ARBA00005567"/>
    </source>
</evidence>
<accession>A0AAD7P712</accession>
<gene>
    <name evidence="5" type="ORF">O6P43_033890</name>
</gene>
<dbReference type="GO" id="GO:0006631">
    <property type="term" value="P:fatty acid metabolic process"/>
    <property type="evidence" value="ECO:0007669"/>
    <property type="project" value="TreeGrafter"/>
</dbReference>
<evidence type="ECO:0000313" key="5">
    <source>
        <dbReference type="EMBL" id="KAJ7944501.1"/>
    </source>
</evidence>
<dbReference type="Proteomes" id="UP001163823">
    <property type="component" value="Chromosome 14"/>
</dbReference>
<dbReference type="PANTHER" id="PTHR23310">
    <property type="entry name" value="ACYL-COA-BINDING PROTEIN, ACBP"/>
    <property type="match status" value="1"/>
</dbReference>
<dbReference type="EMBL" id="JARAOO010000014">
    <property type="protein sequence ID" value="KAJ7944501.1"/>
    <property type="molecule type" value="Genomic_DNA"/>
</dbReference>